<evidence type="ECO:0000313" key="10">
    <source>
        <dbReference type="EMBL" id="JAB62306.1"/>
    </source>
</evidence>
<evidence type="ECO:0000256" key="3">
    <source>
        <dbReference type="ARBA" id="ARBA00020105"/>
    </source>
</evidence>
<dbReference type="KEGG" id="agb:108913647"/>
<evidence type="ECO:0000256" key="7">
    <source>
        <dbReference type="ARBA" id="ARBA00022989"/>
    </source>
</evidence>
<dbReference type="AlphaFoldDB" id="V5I7M8"/>
<proteinExistence type="inferred from homology"/>
<protein>
    <recommendedName>
        <fullName evidence="3">ER membrane protein complex subunit 10</fullName>
    </recommendedName>
</protein>
<reference evidence="10" key="1">
    <citation type="submission" date="2013-07" db="EMBL/GenBank/DDBJ databases">
        <title>Midgut Transcriptome Profiling of Anoplphora glabripennis, a Lignocellulose Degrading, Wood-Boring Cerambycid.</title>
        <authorList>
            <person name="Scully E.D."/>
            <person name="Hoover K."/>
            <person name="Carlson J.E."/>
            <person name="Tien M."/>
            <person name="Geib S.M."/>
        </authorList>
    </citation>
    <scope>NUCLEOTIDE SEQUENCE</scope>
</reference>
<name>V5I7M8_ANOGL</name>
<evidence type="ECO:0000256" key="4">
    <source>
        <dbReference type="ARBA" id="ARBA00022692"/>
    </source>
</evidence>
<comment type="subcellular location">
    <subcellularLocation>
        <location evidence="1">Endoplasmic reticulum membrane</location>
        <topology evidence="1">Single-pass type I membrane protein</topology>
    </subcellularLocation>
</comment>
<dbReference type="EMBL" id="GALX01006160">
    <property type="protein sequence ID" value="JAB62306.1"/>
    <property type="molecule type" value="Transcribed_RNA"/>
</dbReference>
<sequence>MLKYIVFGLTFVLGWHSILTSTLEHDSSVRIRLQHALVSSENPEFTDRGNITIQSLRLGQATIDQKLLSPEEQKQIKDLAAKNDYYQIKATVITNDGSERAFLSTVKACMLAEAELDDKLSVFIDYVGRVIGVTLMIASKSTCEGAVVPLDKLREFTTSIYVKHTETGPMPDTASYIQKLEREREAKEKGEVKDNRSFLAKYWMYIIPVVIIMALSSATNPEAQQGQ</sequence>
<keyword evidence="8" id="KW-0472">Membrane</keyword>
<dbReference type="PANTHER" id="PTHR21397">
    <property type="entry name" value="CHROMATIN COMPLEXES SUBUNIT BAP18-RELATED"/>
    <property type="match status" value="1"/>
</dbReference>
<organism evidence="10">
    <name type="scientific">Anoplophora glabripennis</name>
    <name type="common">Asian longhorn beetle</name>
    <name type="synonym">Anoplophora nobilis</name>
    <dbReference type="NCBI Taxonomy" id="217634"/>
    <lineage>
        <taxon>Eukaryota</taxon>
        <taxon>Metazoa</taxon>
        <taxon>Ecdysozoa</taxon>
        <taxon>Arthropoda</taxon>
        <taxon>Hexapoda</taxon>
        <taxon>Insecta</taxon>
        <taxon>Pterygota</taxon>
        <taxon>Neoptera</taxon>
        <taxon>Endopterygota</taxon>
        <taxon>Coleoptera</taxon>
        <taxon>Polyphaga</taxon>
        <taxon>Cucujiformia</taxon>
        <taxon>Chrysomeloidea</taxon>
        <taxon>Cerambycidae</taxon>
        <taxon>Lamiinae</taxon>
        <taxon>Lamiini</taxon>
        <taxon>Anoplophora</taxon>
    </lineage>
</organism>
<evidence type="ECO:0000256" key="5">
    <source>
        <dbReference type="ARBA" id="ARBA00022729"/>
    </source>
</evidence>
<dbReference type="OrthoDB" id="1894652at2759"/>
<dbReference type="GO" id="GO:0072546">
    <property type="term" value="C:EMC complex"/>
    <property type="evidence" value="ECO:0007669"/>
    <property type="project" value="TreeGrafter"/>
</dbReference>
<evidence type="ECO:0000256" key="9">
    <source>
        <dbReference type="SAM" id="SignalP"/>
    </source>
</evidence>
<dbReference type="GeneID" id="108913647"/>
<gene>
    <name evidence="10" type="primary">INM02</name>
</gene>
<keyword evidence="7" id="KW-1133">Transmembrane helix</keyword>
<dbReference type="PANTHER" id="PTHR21397:SF4">
    <property type="entry name" value="ER MEMBRANE PROTEIN COMPLEX SUBUNIT 10"/>
    <property type="match status" value="1"/>
</dbReference>
<keyword evidence="6" id="KW-0256">Endoplasmic reticulum</keyword>
<accession>V5I7M8</accession>
<evidence type="ECO:0000256" key="2">
    <source>
        <dbReference type="ARBA" id="ARBA00007695"/>
    </source>
</evidence>
<feature type="signal peptide" evidence="9">
    <location>
        <begin position="1"/>
        <end position="20"/>
    </location>
</feature>
<keyword evidence="4" id="KW-0812">Transmembrane</keyword>
<evidence type="ECO:0000256" key="1">
    <source>
        <dbReference type="ARBA" id="ARBA00004115"/>
    </source>
</evidence>
<evidence type="ECO:0000256" key="6">
    <source>
        <dbReference type="ARBA" id="ARBA00022824"/>
    </source>
</evidence>
<keyword evidence="5 9" id="KW-0732">Signal</keyword>
<evidence type="ECO:0000256" key="8">
    <source>
        <dbReference type="ARBA" id="ARBA00023136"/>
    </source>
</evidence>
<dbReference type="CTD" id="284361"/>
<comment type="similarity">
    <text evidence="2">Belongs to the EMC10 family.</text>
</comment>
<dbReference type="Pfam" id="PF21203">
    <property type="entry name" value="ECM10"/>
    <property type="match status" value="1"/>
</dbReference>
<dbReference type="CDD" id="cd22209">
    <property type="entry name" value="EMC10"/>
    <property type="match status" value="1"/>
</dbReference>
<feature type="chain" id="PRO_5004738508" description="ER membrane protein complex subunit 10" evidence="9">
    <location>
        <begin position="21"/>
        <end position="227"/>
    </location>
</feature>